<keyword evidence="7" id="KW-0482">Metalloprotease</keyword>
<dbReference type="SUPFAM" id="SSF55486">
    <property type="entry name" value="Metalloproteases ('zincins'), catalytic domain"/>
    <property type="match status" value="1"/>
</dbReference>
<dbReference type="Proteomes" id="UP000286976">
    <property type="component" value="Unassembled WGS sequence"/>
</dbReference>
<evidence type="ECO:0000256" key="2">
    <source>
        <dbReference type="ARBA" id="ARBA00007357"/>
    </source>
</evidence>
<evidence type="ECO:0000256" key="8">
    <source>
        <dbReference type="SAM" id="SignalP"/>
    </source>
</evidence>
<dbReference type="AlphaFoldDB" id="A0A432X7Q9"/>
<dbReference type="PROSITE" id="PS51257">
    <property type="entry name" value="PROKAR_LIPOPROTEIN"/>
    <property type="match status" value="1"/>
</dbReference>
<evidence type="ECO:0000256" key="7">
    <source>
        <dbReference type="ARBA" id="ARBA00023049"/>
    </source>
</evidence>
<dbReference type="InterPro" id="IPR018497">
    <property type="entry name" value="Peptidase_M13_C"/>
</dbReference>
<dbReference type="CDD" id="cd08662">
    <property type="entry name" value="M13"/>
    <property type="match status" value="1"/>
</dbReference>
<protein>
    <submittedName>
        <fullName evidence="11">Peptidase M13</fullName>
    </submittedName>
</protein>
<dbReference type="InterPro" id="IPR000718">
    <property type="entry name" value="Peptidase_M13"/>
</dbReference>
<gene>
    <name evidence="11" type="ORF">CWE15_05790</name>
</gene>
<keyword evidence="6" id="KW-0862">Zinc</keyword>
<evidence type="ECO:0000256" key="1">
    <source>
        <dbReference type="ARBA" id="ARBA00001947"/>
    </source>
</evidence>
<evidence type="ECO:0000259" key="10">
    <source>
        <dbReference type="Pfam" id="PF05649"/>
    </source>
</evidence>
<feature type="domain" description="Peptidase M13 C-terminal" evidence="9">
    <location>
        <begin position="482"/>
        <end position="683"/>
    </location>
</feature>
<sequence>MLKIKLAAASVAMALSLVGCSQETNTSTQQVAQEQQQLTSGLNLQDFDRSVRPQDDLFMFVNGTWYENVEIPSDRPRFGAFDLLAQENERRLRTIIETAAEQDAEFGSNNQKIGDFYNSFMDEAHIEELGMQPVEATLAKVQAVQNHEELTALTATLRRDGVGIPLSFYAYADAKNPDFYALYVGQAGLGLPDRDYYFRDNEAFENNRQAYVKYIADMLAASGHDNAEDAAKRIYALEESLAEHHWTRAQRRDAEASYNKMTAEEFDALLGGFNFAAFAEQAGITAAEELIVRTPSYFEAFGAIFEDVSIETWKDYMHLRVMSSAASRLSSTFADIQFNFYSKTLNGIPEQQERWKRAVQATNGALGEVLGQEYVAQYFPPEAKARMEELIDNLIIAFEGSIKELDWMTPDTKEKALDKLSKFTPKVGYPNVWRDYSDLEVLPGDLFGNSVRVANFSYDRNIADIGQPVDRERWGMNPQRVNAYYSPVSNEIVFPAGILQPPFFDMNAEDAVNYGGIGAVIGHEIGHGFDDQGSRYDGDGNLRNWWTEQDREQFDARTGMLVEQYNQFEPLPGLHVDGQVSLGENIGDHVGLISAYRAYQQSLDGQPSPVMDGFTGEQRLFLSWAQIWKIKFRDDAMREQLARGPHAPGQYRALGAPRNIPGFYEAFDVKPGDGMYLAPEDRVVLW</sequence>
<dbReference type="InterPro" id="IPR008753">
    <property type="entry name" value="Peptidase_M13_N"/>
</dbReference>
<dbReference type="Pfam" id="PF05649">
    <property type="entry name" value="Peptidase_M13_N"/>
    <property type="match status" value="1"/>
</dbReference>
<dbReference type="RefSeq" id="WP_126757126.1">
    <property type="nucleotide sequence ID" value="NZ_PIPQ01000002.1"/>
</dbReference>
<evidence type="ECO:0000313" key="12">
    <source>
        <dbReference type="Proteomes" id="UP000286976"/>
    </source>
</evidence>
<proteinExistence type="inferred from homology"/>
<feature type="domain" description="Peptidase M13 N-terminal" evidence="10">
    <location>
        <begin position="53"/>
        <end position="430"/>
    </location>
</feature>
<name>A0A432X7Q9_9GAMM</name>
<keyword evidence="5" id="KW-0378">Hydrolase</keyword>
<dbReference type="PANTHER" id="PTHR11733">
    <property type="entry name" value="ZINC METALLOPROTEASE FAMILY M13 NEPRILYSIN-RELATED"/>
    <property type="match status" value="1"/>
</dbReference>
<dbReference type="PROSITE" id="PS51885">
    <property type="entry name" value="NEPRILYSIN"/>
    <property type="match status" value="1"/>
</dbReference>
<keyword evidence="4" id="KW-0479">Metal-binding</keyword>
<dbReference type="EMBL" id="PIPQ01000002">
    <property type="protein sequence ID" value="RUO42911.1"/>
    <property type="molecule type" value="Genomic_DNA"/>
</dbReference>
<organism evidence="11 12">
    <name type="scientific">Aliidiomarina taiwanensis</name>
    <dbReference type="NCBI Taxonomy" id="946228"/>
    <lineage>
        <taxon>Bacteria</taxon>
        <taxon>Pseudomonadati</taxon>
        <taxon>Pseudomonadota</taxon>
        <taxon>Gammaproteobacteria</taxon>
        <taxon>Alteromonadales</taxon>
        <taxon>Idiomarinaceae</taxon>
        <taxon>Aliidiomarina</taxon>
    </lineage>
</organism>
<feature type="signal peptide" evidence="8">
    <location>
        <begin position="1"/>
        <end position="21"/>
    </location>
</feature>
<evidence type="ECO:0000313" key="11">
    <source>
        <dbReference type="EMBL" id="RUO42911.1"/>
    </source>
</evidence>
<evidence type="ECO:0000256" key="6">
    <source>
        <dbReference type="ARBA" id="ARBA00022833"/>
    </source>
</evidence>
<dbReference type="InterPro" id="IPR024079">
    <property type="entry name" value="MetalloPept_cat_dom_sf"/>
</dbReference>
<dbReference type="InterPro" id="IPR042089">
    <property type="entry name" value="Peptidase_M13_dom_2"/>
</dbReference>
<dbReference type="PANTHER" id="PTHR11733:SF167">
    <property type="entry name" value="FI17812P1-RELATED"/>
    <property type="match status" value="1"/>
</dbReference>
<keyword evidence="12" id="KW-1185">Reference proteome</keyword>
<reference evidence="11 12" key="1">
    <citation type="journal article" date="2011" name="Front. Microbiol.">
        <title>Genomic signatures of strain selection and enhancement in Bacillus atrophaeus var. globigii, a historical biowarfare simulant.</title>
        <authorList>
            <person name="Gibbons H.S."/>
            <person name="Broomall S.M."/>
            <person name="McNew L.A."/>
            <person name="Daligault H."/>
            <person name="Chapman C."/>
            <person name="Bruce D."/>
            <person name="Karavis M."/>
            <person name="Krepps M."/>
            <person name="McGregor P.A."/>
            <person name="Hong C."/>
            <person name="Park K.H."/>
            <person name="Akmal A."/>
            <person name="Feldman A."/>
            <person name="Lin J.S."/>
            <person name="Chang W.E."/>
            <person name="Higgs B.W."/>
            <person name="Demirev P."/>
            <person name="Lindquist J."/>
            <person name="Liem A."/>
            <person name="Fochler E."/>
            <person name="Read T.D."/>
            <person name="Tapia R."/>
            <person name="Johnson S."/>
            <person name="Bishop-Lilly K.A."/>
            <person name="Detter C."/>
            <person name="Han C."/>
            <person name="Sozhamannan S."/>
            <person name="Rosenzweig C.N."/>
            <person name="Skowronski E.W."/>
        </authorList>
    </citation>
    <scope>NUCLEOTIDE SEQUENCE [LARGE SCALE GENOMIC DNA]</scope>
    <source>
        <strain evidence="11 12">AIT1</strain>
    </source>
</reference>
<dbReference type="Gene3D" id="3.40.390.10">
    <property type="entry name" value="Collagenase (Catalytic Domain)"/>
    <property type="match status" value="1"/>
</dbReference>
<dbReference type="PRINTS" id="PR00786">
    <property type="entry name" value="NEPRILYSIN"/>
</dbReference>
<dbReference type="GO" id="GO:0046872">
    <property type="term" value="F:metal ion binding"/>
    <property type="evidence" value="ECO:0007669"/>
    <property type="project" value="UniProtKB-KW"/>
</dbReference>
<feature type="chain" id="PRO_5019076467" evidence="8">
    <location>
        <begin position="22"/>
        <end position="686"/>
    </location>
</feature>
<dbReference type="GO" id="GO:0005886">
    <property type="term" value="C:plasma membrane"/>
    <property type="evidence" value="ECO:0007669"/>
    <property type="project" value="TreeGrafter"/>
</dbReference>
<comment type="cofactor">
    <cofactor evidence="1">
        <name>Zn(2+)</name>
        <dbReference type="ChEBI" id="CHEBI:29105"/>
    </cofactor>
</comment>
<evidence type="ECO:0000256" key="5">
    <source>
        <dbReference type="ARBA" id="ARBA00022801"/>
    </source>
</evidence>
<dbReference type="OrthoDB" id="9775677at2"/>
<accession>A0A432X7Q9</accession>
<keyword evidence="8" id="KW-0732">Signal</keyword>
<dbReference type="Gene3D" id="1.10.1380.10">
    <property type="entry name" value="Neutral endopeptidase , domain2"/>
    <property type="match status" value="1"/>
</dbReference>
<evidence type="ECO:0000259" key="9">
    <source>
        <dbReference type="Pfam" id="PF01431"/>
    </source>
</evidence>
<dbReference type="GO" id="GO:0016485">
    <property type="term" value="P:protein processing"/>
    <property type="evidence" value="ECO:0007669"/>
    <property type="project" value="TreeGrafter"/>
</dbReference>
<keyword evidence="3" id="KW-0645">Protease</keyword>
<evidence type="ECO:0000256" key="4">
    <source>
        <dbReference type="ARBA" id="ARBA00022723"/>
    </source>
</evidence>
<comment type="similarity">
    <text evidence="2">Belongs to the peptidase M13 family.</text>
</comment>
<evidence type="ECO:0000256" key="3">
    <source>
        <dbReference type="ARBA" id="ARBA00022670"/>
    </source>
</evidence>
<comment type="caution">
    <text evidence="11">The sequence shown here is derived from an EMBL/GenBank/DDBJ whole genome shotgun (WGS) entry which is preliminary data.</text>
</comment>
<dbReference type="Pfam" id="PF01431">
    <property type="entry name" value="Peptidase_M13"/>
    <property type="match status" value="1"/>
</dbReference>
<dbReference type="GO" id="GO:0004222">
    <property type="term" value="F:metalloendopeptidase activity"/>
    <property type="evidence" value="ECO:0007669"/>
    <property type="project" value="InterPro"/>
</dbReference>